<proteinExistence type="predicted"/>
<dbReference type="Pfam" id="PF07233">
    <property type="entry name" value="DUF1425"/>
    <property type="match status" value="1"/>
</dbReference>
<name>A0A291E016_9ENTR</name>
<sequence>MSRFSLSLLAMLLVAGCSSRPAIPVNNDQTLVMESAVLAAGISAEKPDISQRNGATVAESSLYNEQHKPVTLYYRFYWYDAKGLEIHPLEKVRTVTLPGQSSQRIDSTAAWPGAKKVRLSLSVRSEF</sequence>
<feature type="chain" id="PRO_5012087007" evidence="1">
    <location>
        <begin position="23"/>
        <end position="127"/>
    </location>
</feature>
<dbReference type="PROSITE" id="PS51257">
    <property type="entry name" value="PROKAR_LIPOPROTEIN"/>
    <property type="match status" value="1"/>
</dbReference>
<feature type="signal peptide" evidence="1">
    <location>
        <begin position="1"/>
        <end position="22"/>
    </location>
</feature>
<dbReference type="InterPro" id="IPR038483">
    <property type="entry name" value="YcfL-like_sf"/>
</dbReference>
<dbReference type="AlphaFoldDB" id="A0A291E016"/>
<dbReference type="InterPro" id="IPR010824">
    <property type="entry name" value="DUF1425"/>
</dbReference>
<accession>A0A291E016</accession>
<reference evidence="2 3" key="1">
    <citation type="submission" date="2017-09" db="EMBL/GenBank/DDBJ databases">
        <title>FDA dAtabase for Regulatory Grade micrObial Sequences (FDA-ARGOS): Supporting development and validation of Infectious Disease Dx tests.</title>
        <authorList>
            <person name="Minogue T."/>
            <person name="Wolcott M."/>
            <person name="Wasieloski L."/>
            <person name="Aguilar W."/>
            <person name="Moore D."/>
            <person name="Tallon L."/>
            <person name="Sadzewicz L."/>
            <person name="Ott S."/>
            <person name="Zhao X."/>
            <person name="Nagaraj S."/>
            <person name="Vavikolanu K."/>
            <person name="Aluvathingal J."/>
            <person name="Nadendla S."/>
            <person name="Sichtig H."/>
        </authorList>
    </citation>
    <scope>NUCLEOTIDE SEQUENCE [LARGE SCALE GENOMIC DNA]</scope>
    <source>
        <strain evidence="2 3">FDAARGOS_392</strain>
    </source>
</reference>
<gene>
    <name evidence="2" type="ORF">CO704_14500</name>
</gene>
<dbReference type="RefSeq" id="WP_061272659.1">
    <property type="nucleotide sequence ID" value="NZ_CP023525.1"/>
</dbReference>
<keyword evidence="1" id="KW-0732">Signal</keyword>
<evidence type="ECO:0000256" key="1">
    <source>
        <dbReference type="SAM" id="SignalP"/>
    </source>
</evidence>
<protein>
    <submittedName>
        <fullName evidence="2">DUF1425 domain-containing protein</fullName>
    </submittedName>
</protein>
<dbReference type="Gene3D" id="2.60.40.3230">
    <property type="match status" value="1"/>
</dbReference>
<evidence type="ECO:0000313" key="2">
    <source>
        <dbReference type="EMBL" id="ATF93236.1"/>
    </source>
</evidence>
<dbReference type="EMBL" id="CP023525">
    <property type="protein sequence ID" value="ATF93236.1"/>
    <property type="molecule type" value="Genomic_DNA"/>
</dbReference>
<dbReference type="Proteomes" id="UP000217979">
    <property type="component" value="Chromosome"/>
</dbReference>
<evidence type="ECO:0000313" key="3">
    <source>
        <dbReference type="Proteomes" id="UP000217979"/>
    </source>
</evidence>
<dbReference type="CDD" id="cd09030">
    <property type="entry name" value="DUF1425"/>
    <property type="match status" value="1"/>
</dbReference>
<organism evidence="2 3">
    <name type="scientific">Cedecea neteri</name>
    <dbReference type="NCBI Taxonomy" id="158822"/>
    <lineage>
        <taxon>Bacteria</taxon>
        <taxon>Pseudomonadati</taxon>
        <taxon>Pseudomonadota</taxon>
        <taxon>Gammaproteobacteria</taxon>
        <taxon>Enterobacterales</taxon>
        <taxon>Enterobacteriaceae</taxon>
        <taxon>Cedecea</taxon>
    </lineage>
</organism>